<dbReference type="InterPro" id="IPR043708">
    <property type="entry name" value="DUF5648"/>
</dbReference>
<dbReference type="PANTHER" id="PTHR36234">
    <property type="entry name" value="LYSYL ENDOPEPTIDASE"/>
    <property type="match status" value="1"/>
</dbReference>
<comment type="caution">
    <text evidence="3">The sequence shown here is derived from an EMBL/GenBank/DDBJ whole genome shotgun (WGS) entry which is preliminary data.</text>
</comment>
<dbReference type="InterPro" id="IPR044060">
    <property type="entry name" value="Bacterial_rp_domain"/>
</dbReference>
<dbReference type="EMBL" id="JABVCQ010000049">
    <property type="protein sequence ID" value="MBB1127310.1"/>
    <property type="molecule type" value="Genomic_DNA"/>
</dbReference>
<gene>
    <name evidence="3" type="ORF">HUK38_13925</name>
</gene>
<organism evidence="3 4">
    <name type="scientific">Thiospirillum jenense</name>
    <dbReference type="NCBI Taxonomy" id="1653858"/>
    <lineage>
        <taxon>Bacteria</taxon>
        <taxon>Pseudomonadati</taxon>
        <taxon>Pseudomonadota</taxon>
        <taxon>Gammaproteobacteria</taxon>
        <taxon>Chromatiales</taxon>
        <taxon>Chromatiaceae</taxon>
        <taxon>Thiospirillum</taxon>
    </lineage>
</organism>
<dbReference type="Pfam" id="PF18998">
    <property type="entry name" value="Flg_new_2"/>
    <property type="match status" value="1"/>
</dbReference>
<dbReference type="InterPro" id="IPR009003">
    <property type="entry name" value="Peptidase_S1_PA"/>
</dbReference>
<feature type="domain" description="Bacterial repeat" evidence="2">
    <location>
        <begin position="501"/>
        <end position="555"/>
    </location>
</feature>
<keyword evidence="4" id="KW-1185">Reference proteome</keyword>
<dbReference type="PANTHER" id="PTHR36234:SF5">
    <property type="entry name" value="LYSYL ENDOPEPTIDASE"/>
    <property type="match status" value="1"/>
</dbReference>
<evidence type="ECO:0000313" key="4">
    <source>
        <dbReference type="Proteomes" id="UP000548632"/>
    </source>
</evidence>
<name>A0A839HHA3_9GAMM</name>
<evidence type="ECO:0000259" key="2">
    <source>
        <dbReference type="Pfam" id="PF18998"/>
    </source>
</evidence>
<evidence type="ECO:0000259" key="1">
    <source>
        <dbReference type="Pfam" id="PF18885"/>
    </source>
</evidence>
<sequence length="709" mass="76574">MFAVLAVGLHTAARAIEVPPERYPVSPARHALPLTVPTIAEEPAHAAVTVDWQAADTERLTRHNARAGRGAPQMVGVVKPLALALDLTAAEMRTVRSDEKRSIANGLLRRATDGSLIWTARLDLPNAGGARLRFDELHLPAGAQLWLRNVAGARRGPYQSRNGSFWTGSLSGEQLLITLILPPATFNQTNANDDNHTAADVNDTAPAVRMKLGAVAIRQASNQSSCDDVASCIEDASCFDDDDWSLIAVARAAVAQISMIDEDGAFDCSGGLIADTDTTTFIPYFLTAHHCVDSVAVAATVETRFNYSTDRCRGDCYWPDTPSTVGAELLHTSDDTDHSLLRLLEPPPAGAWFLGWDSDRVAYKRDTFYRISHPGAAPQAYSTHRTDLLTLPCSGMPRGDFIYTGNINDIGATQGGSSGAPLLDDDAEIVGQLFGKCGVNTDRVCDSFANSTVDGAFAAYYDDVKSWLRAAAPASVELRLTLAGNGWVSSAPVGIDCGSTCTHAFAAGTAVTLTATPAAGYYFTGWTGNACQGSAAVCTVALNQAVDLTANFQADSVACGDEVYRFWHPALLTHFYTASRSERDWLIAETSMGWLYEGAAWGAENPAAANAAPVYRFWSPVWLHHFYTTDEAERDILKTFPDWQFEGTAWYAQLTAVTGYLPVYRFWNPTLFTHFYTQNAAEQAALAAGTDWQYEGIAWYAPPVTNCSD</sequence>
<dbReference type="SUPFAM" id="SSF50494">
    <property type="entry name" value="Trypsin-like serine proteases"/>
    <property type="match status" value="1"/>
</dbReference>
<dbReference type="RefSeq" id="WP_182584938.1">
    <property type="nucleotide sequence ID" value="NZ_JABVCQ010000049.1"/>
</dbReference>
<dbReference type="Pfam" id="PF13365">
    <property type="entry name" value="Trypsin_2"/>
    <property type="match status" value="1"/>
</dbReference>
<feature type="domain" description="DUF5648" evidence="1">
    <location>
        <begin position="562"/>
        <end position="701"/>
    </location>
</feature>
<dbReference type="AlphaFoldDB" id="A0A839HHA3"/>
<dbReference type="InterPro" id="IPR043504">
    <property type="entry name" value="Peptidase_S1_PA_chymotrypsin"/>
</dbReference>
<accession>A0A839HHA3</accession>
<protein>
    <submittedName>
        <fullName evidence="3">Trypsin-like peptidase domain-containing protein</fullName>
    </submittedName>
</protein>
<dbReference type="Proteomes" id="UP000548632">
    <property type="component" value="Unassembled WGS sequence"/>
</dbReference>
<proteinExistence type="predicted"/>
<dbReference type="Pfam" id="PF18885">
    <property type="entry name" value="DUF5648"/>
    <property type="match status" value="1"/>
</dbReference>
<dbReference type="Gene3D" id="2.40.10.10">
    <property type="entry name" value="Trypsin-like serine proteases"/>
    <property type="match status" value="2"/>
</dbReference>
<reference evidence="3 4" key="1">
    <citation type="journal article" date="2020" name="Arch. Microbiol.">
        <title>The genome sequence of the giant phototrophic gammaproteobacterium Thiospirillum jenense gives insight into its physiological properties and phylogenetic relationships.</title>
        <authorList>
            <person name="Imhoff J.F."/>
            <person name="Meyer T.E."/>
            <person name="Kyndt J.A."/>
        </authorList>
    </citation>
    <scope>NUCLEOTIDE SEQUENCE [LARGE SCALE GENOMIC DNA]</scope>
    <source>
        <strain evidence="3 4">DSM 216</strain>
    </source>
</reference>
<evidence type="ECO:0000313" key="3">
    <source>
        <dbReference type="EMBL" id="MBB1127310.1"/>
    </source>
</evidence>